<dbReference type="OrthoDB" id="346673at2759"/>
<feature type="compositionally biased region" description="Basic and acidic residues" evidence="6">
    <location>
        <begin position="402"/>
        <end position="427"/>
    </location>
</feature>
<dbReference type="PANTHER" id="PTHR14052">
    <property type="entry name" value="ORIGIN RECOGNITION COMPLEX SUBUNIT 2"/>
    <property type="match status" value="1"/>
</dbReference>
<sequence length="500" mass="54208">MRSESEHTSYADEDEELEDWPASEPATPSRRHLSDYDDYDDDEDPFLAPDEPSQGFATHTSFDAYFLQASKPSRTSSNVFSALVPPLTPEEYSAVLTKLQTDPRERERVLWRDPKTRRACFRRFKTELREGFNLLMYGYGSKREFLNAFAKDLARTGAHVVVANGFQPSFAFKDLLAGIERVPGVLDGPSSSSSASHGAGGMDAQVQRIHAFFSTEDAPELYIVIHTIEGNAFRVPKNRAALALLALAPRIHVVASTDHIASAQRWSLSELFARKPEPSSASASTSASSDAQAPSGVVPSRGFAWLWHDLTTLAPYDFELAYADPTSLAGAAALRGARTPAAAAAAVAAATGGAATPGALVTETAARHVLASVTSKAKKLFVLLGSKQLEVMDASASSSSDAQRDKDKDKDKDKDRGKDRDKDRGGAEEHAYDYDRLFAAARENFVATNDTALRALLGEFRDHGMVVATSAQGAEAMWIPMRRDALLKIAGELKAQGHDL</sequence>
<dbReference type="PANTHER" id="PTHR14052:SF0">
    <property type="entry name" value="ORIGIN RECOGNITION COMPLEX SUBUNIT 2"/>
    <property type="match status" value="1"/>
</dbReference>
<evidence type="ECO:0000256" key="6">
    <source>
        <dbReference type="SAM" id="MobiDB-lite"/>
    </source>
</evidence>
<feature type="compositionally biased region" description="Acidic residues" evidence="6">
    <location>
        <begin position="11"/>
        <end position="21"/>
    </location>
</feature>
<dbReference type="InterPro" id="IPR056772">
    <property type="entry name" value="RecA-like_ORC2"/>
</dbReference>
<evidence type="ECO:0000259" key="7">
    <source>
        <dbReference type="Pfam" id="PF04084"/>
    </source>
</evidence>
<dbReference type="InterPro" id="IPR007220">
    <property type="entry name" value="ORC2"/>
</dbReference>
<evidence type="ECO:0000256" key="3">
    <source>
        <dbReference type="ARBA" id="ARBA00022705"/>
    </source>
</evidence>
<dbReference type="Proteomes" id="UP000313359">
    <property type="component" value="Unassembled WGS sequence"/>
</dbReference>
<keyword evidence="10" id="KW-1185">Reference proteome</keyword>
<protein>
    <recommendedName>
        <fullName evidence="5">Origin recognition complex subunit 2</fullName>
    </recommendedName>
</protein>
<reference evidence="9" key="1">
    <citation type="journal article" date="2018" name="Genome Biol. Evol.">
        <title>Genomics and development of Lentinus tigrinus, a white-rot wood-decaying mushroom with dimorphic fruiting bodies.</title>
        <authorList>
            <person name="Wu B."/>
            <person name="Xu Z."/>
            <person name="Knudson A."/>
            <person name="Carlson A."/>
            <person name="Chen N."/>
            <person name="Kovaka S."/>
            <person name="LaButti K."/>
            <person name="Lipzen A."/>
            <person name="Pennachio C."/>
            <person name="Riley R."/>
            <person name="Schakwitz W."/>
            <person name="Umezawa K."/>
            <person name="Ohm R.A."/>
            <person name="Grigoriev I.V."/>
            <person name="Nagy L.G."/>
            <person name="Gibbons J."/>
            <person name="Hibbett D."/>
        </authorList>
    </citation>
    <scope>NUCLEOTIDE SEQUENCE [LARGE SCALE GENOMIC DNA]</scope>
    <source>
        <strain evidence="9">ALCF2SS1-6</strain>
    </source>
</reference>
<feature type="compositionally biased region" description="Acidic residues" evidence="6">
    <location>
        <begin position="36"/>
        <end position="45"/>
    </location>
</feature>
<dbReference type="GO" id="GO:0005664">
    <property type="term" value="C:nuclear origin of replication recognition complex"/>
    <property type="evidence" value="ECO:0007669"/>
    <property type="project" value="UniProtKB-UniRule"/>
</dbReference>
<comment type="function">
    <text evidence="5">Component of the origin recognition complex (ORC) that binds origins of replication. DNA-binding is ATP-dependent. ORC is required to assemble the pre-replication complex necessary to initiate DNA replication.</text>
</comment>
<evidence type="ECO:0000313" key="9">
    <source>
        <dbReference type="EMBL" id="RPD59253.1"/>
    </source>
</evidence>
<feature type="compositionally biased region" description="Basic and acidic residues" evidence="6">
    <location>
        <begin position="1"/>
        <end position="10"/>
    </location>
</feature>
<name>A0A5C2S613_9APHY</name>
<dbReference type="Pfam" id="PF24882">
    <property type="entry name" value="WHD_ORC2"/>
    <property type="match status" value="1"/>
</dbReference>
<comment type="subunit">
    <text evidence="5">Component of the origin recognition complex (ORC).</text>
</comment>
<dbReference type="InterPro" id="IPR056773">
    <property type="entry name" value="WHD_ORC2"/>
</dbReference>
<dbReference type="STRING" id="1328759.A0A5C2S613"/>
<evidence type="ECO:0000256" key="4">
    <source>
        <dbReference type="ARBA" id="ARBA00023242"/>
    </source>
</evidence>
<dbReference type="Pfam" id="PF04084">
    <property type="entry name" value="RecA-like_ORC2"/>
    <property type="match status" value="1"/>
</dbReference>
<gene>
    <name evidence="9" type="ORF">L227DRAFT_576476</name>
</gene>
<dbReference type="AlphaFoldDB" id="A0A5C2S613"/>
<comment type="similarity">
    <text evidence="2 5">Belongs to the ORC2 family.</text>
</comment>
<feature type="domain" description="Origin recognition complex subunit 2 RecA-like" evidence="7">
    <location>
        <begin position="117"/>
        <end position="310"/>
    </location>
</feature>
<feature type="domain" description="Origin recognition complex subunit 2 winged-helix" evidence="8">
    <location>
        <begin position="426"/>
        <end position="484"/>
    </location>
</feature>
<organism evidence="9 10">
    <name type="scientific">Lentinus tigrinus ALCF2SS1-6</name>
    <dbReference type="NCBI Taxonomy" id="1328759"/>
    <lineage>
        <taxon>Eukaryota</taxon>
        <taxon>Fungi</taxon>
        <taxon>Dikarya</taxon>
        <taxon>Basidiomycota</taxon>
        <taxon>Agaricomycotina</taxon>
        <taxon>Agaricomycetes</taxon>
        <taxon>Polyporales</taxon>
        <taxon>Polyporaceae</taxon>
        <taxon>Lentinus</taxon>
    </lineage>
</organism>
<dbReference type="EMBL" id="ML122271">
    <property type="protein sequence ID" value="RPD59253.1"/>
    <property type="molecule type" value="Genomic_DNA"/>
</dbReference>
<evidence type="ECO:0000259" key="8">
    <source>
        <dbReference type="Pfam" id="PF24882"/>
    </source>
</evidence>
<evidence type="ECO:0000256" key="2">
    <source>
        <dbReference type="ARBA" id="ARBA00007421"/>
    </source>
</evidence>
<proteinExistence type="inferred from homology"/>
<evidence type="ECO:0000256" key="5">
    <source>
        <dbReference type="RuleBase" id="RU368084"/>
    </source>
</evidence>
<comment type="subcellular location">
    <subcellularLocation>
        <location evidence="1 5">Nucleus</location>
    </subcellularLocation>
</comment>
<dbReference type="GO" id="GO:0003688">
    <property type="term" value="F:DNA replication origin binding"/>
    <property type="evidence" value="ECO:0007669"/>
    <property type="project" value="UniProtKB-UniRule"/>
</dbReference>
<evidence type="ECO:0000256" key="1">
    <source>
        <dbReference type="ARBA" id="ARBA00004123"/>
    </source>
</evidence>
<keyword evidence="3 5" id="KW-0235">DNA replication</keyword>
<feature type="region of interest" description="Disordered" evidence="6">
    <location>
        <begin position="1"/>
        <end position="54"/>
    </location>
</feature>
<dbReference type="GO" id="GO:0006260">
    <property type="term" value="P:DNA replication"/>
    <property type="evidence" value="ECO:0007669"/>
    <property type="project" value="UniProtKB-UniRule"/>
</dbReference>
<feature type="region of interest" description="Disordered" evidence="6">
    <location>
        <begin position="394"/>
        <end position="427"/>
    </location>
</feature>
<accession>A0A5C2S613</accession>
<keyword evidence="4 5" id="KW-0539">Nucleus</keyword>
<evidence type="ECO:0000313" key="10">
    <source>
        <dbReference type="Proteomes" id="UP000313359"/>
    </source>
</evidence>